<organism evidence="9 10">
    <name type="scientific">Candidatus Berkelbacteria bacterium RBG_13_40_8</name>
    <dbReference type="NCBI Taxonomy" id="1797467"/>
    <lineage>
        <taxon>Bacteria</taxon>
        <taxon>Candidatus Berkelbacteria</taxon>
    </lineage>
</organism>
<comment type="catalytic activity">
    <reaction evidence="7">
        <text>DNA(n) + a 2'-deoxyribonucleoside 5'-triphosphate = DNA(n+1) + diphosphate</text>
        <dbReference type="Rhea" id="RHEA:22508"/>
        <dbReference type="Rhea" id="RHEA-COMP:17339"/>
        <dbReference type="Rhea" id="RHEA-COMP:17340"/>
        <dbReference type="ChEBI" id="CHEBI:33019"/>
        <dbReference type="ChEBI" id="CHEBI:61560"/>
        <dbReference type="ChEBI" id="CHEBI:173112"/>
        <dbReference type="EC" id="2.7.7.7"/>
    </reaction>
</comment>
<dbReference type="GO" id="GO:0003677">
    <property type="term" value="F:DNA binding"/>
    <property type="evidence" value="ECO:0007669"/>
    <property type="project" value="InterPro"/>
</dbReference>
<dbReference type="GO" id="GO:0003887">
    <property type="term" value="F:DNA-directed DNA polymerase activity"/>
    <property type="evidence" value="ECO:0007669"/>
    <property type="project" value="UniProtKB-KW"/>
</dbReference>
<dbReference type="PANTHER" id="PTHR34388:SF1">
    <property type="entry name" value="DNA POLYMERASE III SUBUNIT DELTA"/>
    <property type="match status" value="1"/>
</dbReference>
<feature type="non-terminal residue" evidence="9">
    <location>
        <position position="1"/>
    </location>
</feature>
<dbReference type="Pfam" id="PF21694">
    <property type="entry name" value="DNA_pol3_delta_C"/>
    <property type="match status" value="1"/>
</dbReference>
<evidence type="ECO:0000256" key="3">
    <source>
        <dbReference type="ARBA" id="ARBA00022695"/>
    </source>
</evidence>
<dbReference type="EMBL" id="MEZT01000013">
    <property type="protein sequence ID" value="OGD56787.1"/>
    <property type="molecule type" value="Genomic_DNA"/>
</dbReference>
<name>A0A1F5DNP1_9BACT</name>
<reference evidence="9 10" key="1">
    <citation type="journal article" date="2016" name="Nat. Commun.">
        <title>Thousands of microbial genomes shed light on interconnected biogeochemical processes in an aquifer system.</title>
        <authorList>
            <person name="Anantharaman K."/>
            <person name="Brown C.T."/>
            <person name="Hug L.A."/>
            <person name="Sharon I."/>
            <person name="Castelle C.J."/>
            <person name="Probst A.J."/>
            <person name="Thomas B.C."/>
            <person name="Singh A."/>
            <person name="Wilkins M.J."/>
            <person name="Karaoz U."/>
            <person name="Brodie E.L."/>
            <person name="Williams K.H."/>
            <person name="Hubbard S.S."/>
            <person name="Banfield J.F."/>
        </authorList>
    </citation>
    <scope>NUCLEOTIDE SEQUENCE [LARGE SCALE GENOMIC DNA]</scope>
</reference>
<evidence type="ECO:0000259" key="8">
    <source>
        <dbReference type="Pfam" id="PF21694"/>
    </source>
</evidence>
<keyword evidence="4" id="KW-0235">DNA replication</keyword>
<dbReference type="InterPro" id="IPR008921">
    <property type="entry name" value="DNA_pol3_clamp-load_cplx_C"/>
</dbReference>
<dbReference type="SUPFAM" id="SSF48019">
    <property type="entry name" value="post-AAA+ oligomerization domain-like"/>
    <property type="match status" value="1"/>
</dbReference>
<proteinExistence type="inferred from homology"/>
<keyword evidence="2" id="KW-0808">Transferase</keyword>
<sequence length="243" mass="27806">IIEFLSTPKGSPSGKVPSSTVLVFTETKPDKRTALFKKLLKAEKIQEFKPLEEDQLKRWIKKEIDLRGGQVESDGISKLVSYIGNDLWRMSNEIDKLITYDKKITTDSIELLVKSQVESDIFKMIDAIGQKNLRVALKECQNLLQTGANELYILTMIVYQYRNLLIIKDFIECSKGNLNSWDLARKAGLHPYVVQKTTNQARNFTIEDLKKSYRTLLDFDLRIKTGKIEGKAALSLLIARFCI</sequence>
<dbReference type="Gene3D" id="1.20.272.10">
    <property type="match status" value="1"/>
</dbReference>
<dbReference type="InterPro" id="IPR027417">
    <property type="entry name" value="P-loop_NTPase"/>
</dbReference>
<feature type="domain" description="DNA polymerase III delta subunit-like C-terminal" evidence="8">
    <location>
        <begin position="118"/>
        <end position="240"/>
    </location>
</feature>
<dbReference type="GO" id="GO:0009360">
    <property type="term" value="C:DNA polymerase III complex"/>
    <property type="evidence" value="ECO:0007669"/>
    <property type="project" value="TreeGrafter"/>
</dbReference>
<dbReference type="EC" id="2.7.7.7" evidence="1"/>
<keyword evidence="3" id="KW-0548">Nucleotidyltransferase</keyword>
<evidence type="ECO:0000256" key="5">
    <source>
        <dbReference type="ARBA" id="ARBA00022932"/>
    </source>
</evidence>
<dbReference type="InterPro" id="IPR048466">
    <property type="entry name" value="DNA_pol3_delta-like_C"/>
</dbReference>
<comment type="caution">
    <text evidence="9">The sequence shown here is derived from an EMBL/GenBank/DDBJ whole genome shotgun (WGS) entry which is preliminary data.</text>
</comment>
<protein>
    <recommendedName>
        <fullName evidence="1">DNA-directed DNA polymerase</fullName>
        <ecNumber evidence="1">2.7.7.7</ecNumber>
    </recommendedName>
</protein>
<evidence type="ECO:0000256" key="7">
    <source>
        <dbReference type="ARBA" id="ARBA00049244"/>
    </source>
</evidence>
<dbReference type="NCBIfam" id="TIGR01128">
    <property type="entry name" value="holA"/>
    <property type="match status" value="1"/>
</dbReference>
<dbReference type="AlphaFoldDB" id="A0A1F5DNP1"/>
<dbReference type="Gene3D" id="1.10.8.60">
    <property type="match status" value="1"/>
</dbReference>
<evidence type="ECO:0000256" key="1">
    <source>
        <dbReference type="ARBA" id="ARBA00012417"/>
    </source>
</evidence>
<comment type="similarity">
    <text evidence="6">Belongs to the DNA polymerase HolA subunit family.</text>
</comment>
<evidence type="ECO:0000256" key="6">
    <source>
        <dbReference type="ARBA" id="ARBA00034754"/>
    </source>
</evidence>
<evidence type="ECO:0000313" key="9">
    <source>
        <dbReference type="EMBL" id="OGD56787.1"/>
    </source>
</evidence>
<dbReference type="Proteomes" id="UP000178764">
    <property type="component" value="Unassembled WGS sequence"/>
</dbReference>
<dbReference type="GO" id="GO:0006261">
    <property type="term" value="P:DNA-templated DNA replication"/>
    <property type="evidence" value="ECO:0007669"/>
    <property type="project" value="TreeGrafter"/>
</dbReference>
<dbReference type="SUPFAM" id="SSF52540">
    <property type="entry name" value="P-loop containing nucleoside triphosphate hydrolases"/>
    <property type="match status" value="1"/>
</dbReference>
<evidence type="ECO:0000256" key="4">
    <source>
        <dbReference type="ARBA" id="ARBA00022705"/>
    </source>
</evidence>
<evidence type="ECO:0000256" key="2">
    <source>
        <dbReference type="ARBA" id="ARBA00022679"/>
    </source>
</evidence>
<evidence type="ECO:0000313" key="10">
    <source>
        <dbReference type="Proteomes" id="UP000178764"/>
    </source>
</evidence>
<dbReference type="InterPro" id="IPR005790">
    <property type="entry name" value="DNA_polIII_delta"/>
</dbReference>
<gene>
    <name evidence="9" type="ORF">A2V71_01550</name>
</gene>
<keyword evidence="5" id="KW-0239">DNA-directed DNA polymerase</keyword>
<dbReference type="PANTHER" id="PTHR34388">
    <property type="entry name" value="DNA POLYMERASE III SUBUNIT DELTA"/>
    <property type="match status" value="1"/>
</dbReference>
<accession>A0A1F5DNP1</accession>